<feature type="domain" description="Polymerase/histidinol phosphatase N-terminal" evidence="1">
    <location>
        <begin position="3"/>
        <end position="68"/>
    </location>
</feature>
<dbReference type="RefSeq" id="WP_015724527.1">
    <property type="nucleotide sequence ID" value="NC_014972.1"/>
</dbReference>
<dbReference type="Proteomes" id="UP000006365">
    <property type="component" value="Chromosome"/>
</dbReference>
<dbReference type="InterPro" id="IPR016195">
    <property type="entry name" value="Pol/histidinol_Pase-like"/>
</dbReference>
<keyword evidence="3" id="KW-1185">Reference proteome</keyword>
<dbReference type="GO" id="GO:0035312">
    <property type="term" value="F:5'-3' DNA exonuclease activity"/>
    <property type="evidence" value="ECO:0007669"/>
    <property type="project" value="TreeGrafter"/>
</dbReference>
<dbReference type="CDD" id="cd07438">
    <property type="entry name" value="PHP_HisPPase_AMP"/>
    <property type="match status" value="1"/>
</dbReference>
<dbReference type="InterPro" id="IPR052018">
    <property type="entry name" value="PHP_domain"/>
</dbReference>
<sequence>MCIDLHTHSVYSDGSSTPAELIELAVANGISGLALTDHDTVEGVAEVKRLGEQAGLSVLTGVEISTTLRQHTLHILGYGIDADDPQLHRWLLPLQQGRERRNAIILDKLRGLGIDITAEEIQEISRCGQTGRPHIARLLVAKGVVDSFEAAFRLYLGRNKPAWEGRFSYSATEAIDMIHRVGGVAVLAHPGQLDSEMRLQPPLIRELALRGLDGIEIYYPTHTRKTMKKLKTLAAELELLATGGSDFHGMTRPAHRLANRANGFCPPCALLEAVIARIDKQKRSSLS</sequence>
<dbReference type="PANTHER" id="PTHR42924">
    <property type="entry name" value="EXONUCLEASE"/>
    <property type="match status" value="1"/>
</dbReference>
<dbReference type="Gene3D" id="3.20.20.140">
    <property type="entry name" value="Metal-dependent hydrolases"/>
    <property type="match status" value="1"/>
</dbReference>
<dbReference type="EMBL" id="CP002364">
    <property type="protein sequence ID" value="ADW17987.1"/>
    <property type="molecule type" value="Genomic_DNA"/>
</dbReference>
<dbReference type="AlphaFoldDB" id="A0A7U3YM83"/>
<dbReference type="Pfam" id="PF02811">
    <property type="entry name" value="PHP"/>
    <property type="match status" value="1"/>
</dbReference>
<name>A0A7U3YM83_DESPD</name>
<reference evidence="2 3" key="1">
    <citation type="journal article" date="2011" name="Stand. Genomic Sci.">
        <title>Complete genome sequence of Desulfobulbus propionicus type strain (1pr3).</title>
        <authorList>
            <person name="Pagani I."/>
            <person name="Lapidus A."/>
            <person name="Nolan M."/>
            <person name="Lucas S."/>
            <person name="Hammon N."/>
            <person name="Deshpande S."/>
            <person name="Cheng J.F."/>
            <person name="Chertkov O."/>
            <person name="Davenport K."/>
            <person name="Tapia R."/>
            <person name="Han C."/>
            <person name="Goodwin L."/>
            <person name="Pitluck S."/>
            <person name="Liolios K."/>
            <person name="Mavromatis K."/>
            <person name="Ivanova N."/>
            <person name="Mikhailova N."/>
            <person name="Pati A."/>
            <person name="Chen A."/>
            <person name="Palaniappan K."/>
            <person name="Land M."/>
            <person name="Hauser L."/>
            <person name="Chang Y.J."/>
            <person name="Jeffries C.D."/>
            <person name="Detter J.C."/>
            <person name="Brambilla E."/>
            <person name="Kannan K.P."/>
            <person name="Djao O.D."/>
            <person name="Rohde M."/>
            <person name="Pukall R."/>
            <person name="Spring S."/>
            <person name="Goker M."/>
            <person name="Sikorski J."/>
            <person name="Woyke T."/>
            <person name="Bristow J."/>
            <person name="Eisen J.A."/>
            <person name="Markowitz V."/>
            <person name="Hugenholtz P."/>
            <person name="Kyrpides N.C."/>
            <person name="Klenk H.P."/>
        </authorList>
    </citation>
    <scope>NUCLEOTIDE SEQUENCE [LARGE SCALE GENOMIC DNA]</scope>
    <source>
        <strain evidence="3">ATCC 33891 / DSM 2032 / 1pr3</strain>
    </source>
</reference>
<gene>
    <name evidence="2" type="ordered locus">Despr_1838</name>
</gene>
<dbReference type="SMART" id="SM00481">
    <property type="entry name" value="POLIIIAc"/>
    <property type="match status" value="1"/>
</dbReference>
<dbReference type="KEGG" id="dpr:Despr_1838"/>
<dbReference type="Gene3D" id="1.10.150.650">
    <property type="match status" value="1"/>
</dbReference>
<protein>
    <submittedName>
        <fullName evidence="2">PHP domain protein</fullName>
    </submittedName>
</protein>
<dbReference type="GO" id="GO:0004534">
    <property type="term" value="F:5'-3' RNA exonuclease activity"/>
    <property type="evidence" value="ECO:0007669"/>
    <property type="project" value="TreeGrafter"/>
</dbReference>
<accession>A0A7U3YM83</accession>
<evidence type="ECO:0000313" key="2">
    <source>
        <dbReference type="EMBL" id="ADW17987.1"/>
    </source>
</evidence>
<organism evidence="2 3">
    <name type="scientific">Desulfobulbus propionicus (strain ATCC 33891 / DSM 2032 / VKM B-1956 / 1pr3)</name>
    <dbReference type="NCBI Taxonomy" id="577650"/>
    <lineage>
        <taxon>Bacteria</taxon>
        <taxon>Pseudomonadati</taxon>
        <taxon>Thermodesulfobacteriota</taxon>
        <taxon>Desulfobulbia</taxon>
        <taxon>Desulfobulbales</taxon>
        <taxon>Desulfobulbaceae</taxon>
        <taxon>Desulfobulbus</taxon>
    </lineage>
</organism>
<dbReference type="PANTHER" id="PTHR42924:SF3">
    <property type="entry name" value="POLYMERASE_HISTIDINOL PHOSPHATASE N-TERMINAL DOMAIN-CONTAINING PROTEIN"/>
    <property type="match status" value="1"/>
</dbReference>
<evidence type="ECO:0000313" key="3">
    <source>
        <dbReference type="Proteomes" id="UP000006365"/>
    </source>
</evidence>
<evidence type="ECO:0000259" key="1">
    <source>
        <dbReference type="SMART" id="SM00481"/>
    </source>
</evidence>
<dbReference type="InterPro" id="IPR004013">
    <property type="entry name" value="PHP_dom"/>
</dbReference>
<proteinExistence type="predicted"/>
<dbReference type="SUPFAM" id="SSF89550">
    <property type="entry name" value="PHP domain-like"/>
    <property type="match status" value="1"/>
</dbReference>
<dbReference type="InterPro" id="IPR003141">
    <property type="entry name" value="Pol/His_phosphatase_N"/>
</dbReference>